<organism evidence="1 2">
    <name type="scientific">Musca domestica</name>
    <name type="common">House fly</name>
    <dbReference type="NCBI Taxonomy" id="7370"/>
    <lineage>
        <taxon>Eukaryota</taxon>
        <taxon>Metazoa</taxon>
        <taxon>Ecdysozoa</taxon>
        <taxon>Arthropoda</taxon>
        <taxon>Hexapoda</taxon>
        <taxon>Insecta</taxon>
        <taxon>Pterygota</taxon>
        <taxon>Neoptera</taxon>
        <taxon>Endopterygota</taxon>
        <taxon>Diptera</taxon>
        <taxon>Brachycera</taxon>
        <taxon>Muscomorpha</taxon>
        <taxon>Muscoidea</taxon>
        <taxon>Muscidae</taxon>
        <taxon>Musca</taxon>
    </lineage>
</organism>
<dbReference type="InterPro" id="IPR005312">
    <property type="entry name" value="DUF1759"/>
</dbReference>
<dbReference type="PANTHER" id="PTHR47331">
    <property type="entry name" value="PHD-TYPE DOMAIN-CONTAINING PROTEIN"/>
    <property type="match status" value="1"/>
</dbReference>
<sequence length="543" mass="61115">MAFAPLQNFIRDSDALIEFGAQIGAVDDGIDISFLEERKSKLEKLWQSVNKSLRILENSENVAKEHLHLAENKHNASLNIYSSTMATINRKIIKYRCITRNSIKIADKNQEQSAQLLLAPESQDNMATINSSGCDIVHNIALPPIDIEIFEGDFSTWPSFRDLFSAIYINNSRLSDVQRLYYLLQKTAGDAREIVSQFPLTNRGFVFAWKALNDEYDNIRILVHHQLSSLFCLPVLDKETISGLKEIRCGINRCISSMSTYNVPTDQWDPILVYLCLQRLPKETQMMWEQGIKNKAALSSWKDLDTFLSERINTLVCLKSYQEKSIPSPSSDSLITARNSHSKCSSSPSIGKTCSLCSQKIHRLHLCSKFKNLSPANRFAFVKRNDHCINCLVKGHKLVNCTSKNSCLKCGQRHHMLLHRESVKPNSSIPVLTPKAQAKSLLSAAAPAFRPSKCTFSTSVEVQNKKSEMVRLKSLHQMSKGDLIKFIRTNLFNGNNKKKFKFENNVVKRPSRKIGLTTAGGLYTGIGTGSQLEPPSNIVSRNT</sequence>
<gene>
    <name evidence="2" type="primary">LOC131805459</name>
</gene>
<evidence type="ECO:0000313" key="1">
    <source>
        <dbReference type="Proteomes" id="UP001652621"/>
    </source>
</evidence>
<dbReference type="GeneID" id="131805459"/>
<dbReference type="RefSeq" id="XP_058984613.1">
    <property type="nucleotide sequence ID" value="XM_059128630.1"/>
</dbReference>
<proteinExistence type="predicted"/>
<accession>A0ABM3VFP8</accession>
<name>A0ABM3VFP8_MUSDO</name>
<protein>
    <submittedName>
        <fullName evidence="2">Uncharacterized protein LOC131805459</fullName>
    </submittedName>
</protein>
<reference evidence="2" key="1">
    <citation type="submission" date="2025-08" db="UniProtKB">
        <authorList>
            <consortium name="RefSeq"/>
        </authorList>
    </citation>
    <scope>IDENTIFICATION</scope>
    <source>
        <strain evidence="2">Aabys</strain>
        <tissue evidence="2">Whole body</tissue>
    </source>
</reference>
<dbReference type="Pfam" id="PF03564">
    <property type="entry name" value="DUF1759"/>
    <property type="match status" value="1"/>
</dbReference>
<dbReference type="Proteomes" id="UP001652621">
    <property type="component" value="Unplaced"/>
</dbReference>
<evidence type="ECO:0000313" key="2">
    <source>
        <dbReference type="RefSeq" id="XP_058984613.1"/>
    </source>
</evidence>
<dbReference type="PANTHER" id="PTHR47331:SF1">
    <property type="entry name" value="GAG-LIKE PROTEIN"/>
    <property type="match status" value="1"/>
</dbReference>
<keyword evidence="1" id="KW-1185">Reference proteome</keyword>